<evidence type="ECO:0000259" key="2">
    <source>
        <dbReference type="PROSITE" id="PS50835"/>
    </source>
</evidence>
<organism evidence="3 4">
    <name type="scientific">Papilio machaon</name>
    <name type="common">Old World swallowtail butterfly</name>
    <dbReference type="NCBI Taxonomy" id="76193"/>
    <lineage>
        <taxon>Eukaryota</taxon>
        <taxon>Metazoa</taxon>
        <taxon>Ecdysozoa</taxon>
        <taxon>Arthropoda</taxon>
        <taxon>Hexapoda</taxon>
        <taxon>Insecta</taxon>
        <taxon>Pterygota</taxon>
        <taxon>Neoptera</taxon>
        <taxon>Endopterygota</taxon>
        <taxon>Lepidoptera</taxon>
        <taxon>Glossata</taxon>
        <taxon>Ditrysia</taxon>
        <taxon>Papilionoidea</taxon>
        <taxon>Papilionidae</taxon>
        <taxon>Papilioninae</taxon>
        <taxon>Papilio</taxon>
    </lineage>
</organism>
<dbReference type="GO" id="GO:0005886">
    <property type="term" value="C:plasma membrane"/>
    <property type="evidence" value="ECO:0007669"/>
    <property type="project" value="TreeGrafter"/>
</dbReference>
<accession>A0A0N1PI85</accession>
<sequence length="167" mass="18428">MIWLNNGVAIDLNDLDSRFYLVGSGSLRVQSARALDAGVYTCRAHNRIDSADHSTQLQVLTAPRVSLPGGAVARAAPRGELTLRCEVRGRPAPTVSWLKDGEPLTPNNRDIALLDGCLTKHEHLHDLHRCVCVCYVRPNLLDFLLHITYALHIFIVAMGRLCSSHGR</sequence>
<evidence type="ECO:0000313" key="4">
    <source>
        <dbReference type="Proteomes" id="UP000053240"/>
    </source>
</evidence>
<dbReference type="Pfam" id="PF07679">
    <property type="entry name" value="I-set"/>
    <property type="match status" value="1"/>
</dbReference>
<dbReference type="EMBL" id="LADJ01029192">
    <property type="protein sequence ID" value="KPJ21199.1"/>
    <property type="molecule type" value="Genomic_DNA"/>
</dbReference>
<keyword evidence="1" id="KW-0393">Immunoglobulin domain</keyword>
<feature type="domain" description="Ig-like" evidence="2">
    <location>
        <begin position="1"/>
        <end position="58"/>
    </location>
</feature>
<dbReference type="InterPro" id="IPR007110">
    <property type="entry name" value="Ig-like_dom"/>
</dbReference>
<feature type="domain" description="Ig-like" evidence="2">
    <location>
        <begin position="63"/>
        <end position="101"/>
    </location>
</feature>
<dbReference type="Proteomes" id="UP000053240">
    <property type="component" value="Unassembled WGS sequence"/>
</dbReference>
<dbReference type="PROSITE" id="PS50835">
    <property type="entry name" value="IG_LIKE"/>
    <property type="match status" value="2"/>
</dbReference>
<dbReference type="GO" id="GO:0070593">
    <property type="term" value="P:dendrite self-avoidance"/>
    <property type="evidence" value="ECO:0007669"/>
    <property type="project" value="TreeGrafter"/>
</dbReference>
<dbReference type="InParanoid" id="A0A0N1PI85"/>
<proteinExistence type="predicted"/>
<gene>
    <name evidence="3" type="ORF">RR48_00489</name>
</gene>
<dbReference type="Gene3D" id="2.60.40.10">
    <property type="entry name" value="Immunoglobulins"/>
    <property type="match status" value="2"/>
</dbReference>
<dbReference type="InterPro" id="IPR013098">
    <property type="entry name" value="Ig_I-set"/>
</dbReference>
<dbReference type="SUPFAM" id="SSF48726">
    <property type="entry name" value="Immunoglobulin"/>
    <property type="match status" value="2"/>
</dbReference>
<dbReference type="AlphaFoldDB" id="A0A0N1PI85"/>
<dbReference type="PANTHER" id="PTHR10075:SF100">
    <property type="entry name" value="FASCICLIN-2"/>
    <property type="match status" value="1"/>
</dbReference>
<dbReference type="GO" id="GO:0098632">
    <property type="term" value="F:cell-cell adhesion mediator activity"/>
    <property type="evidence" value="ECO:0007669"/>
    <property type="project" value="TreeGrafter"/>
</dbReference>
<dbReference type="Pfam" id="PF13927">
    <property type="entry name" value="Ig_3"/>
    <property type="match status" value="1"/>
</dbReference>
<dbReference type="GO" id="GO:0007411">
    <property type="term" value="P:axon guidance"/>
    <property type="evidence" value="ECO:0007669"/>
    <property type="project" value="TreeGrafter"/>
</dbReference>
<dbReference type="InterPro" id="IPR036179">
    <property type="entry name" value="Ig-like_dom_sf"/>
</dbReference>
<dbReference type="STRING" id="76193.A0A0N1PI85"/>
<dbReference type="GO" id="GO:0030424">
    <property type="term" value="C:axon"/>
    <property type="evidence" value="ECO:0007669"/>
    <property type="project" value="TreeGrafter"/>
</dbReference>
<protein>
    <submittedName>
        <fullName evidence="3">Hemicentin-2</fullName>
    </submittedName>
</protein>
<dbReference type="InterPro" id="IPR013783">
    <property type="entry name" value="Ig-like_fold"/>
</dbReference>
<dbReference type="CDD" id="cd00096">
    <property type="entry name" value="Ig"/>
    <property type="match status" value="1"/>
</dbReference>
<name>A0A0N1PI85_PAPMA</name>
<dbReference type="PANTHER" id="PTHR10075">
    <property type="entry name" value="BASIGIN RELATED"/>
    <property type="match status" value="1"/>
</dbReference>
<dbReference type="GO" id="GO:0007156">
    <property type="term" value="P:homophilic cell adhesion via plasma membrane adhesion molecules"/>
    <property type="evidence" value="ECO:0007669"/>
    <property type="project" value="TreeGrafter"/>
</dbReference>
<keyword evidence="4" id="KW-1185">Reference proteome</keyword>
<reference evidence="3 4" key="1">
    <citation type="journal article" date="2015" name="Nat. Commun.">
        <title>Outbred genome sequencing and CRISPR/Cas9 gene editing in butterflies.</title>
        <authorList>
            <person name="Li X."/>
            <person name="Fan D."/>
            <person name="Zhang W."/>
            <person name="Liu G."/>
            <person name="Zhang L."/>
            <person name="Zhao L."/>
            <person name="Fang X."/>
            <person name="Chen L."/>
            <person name="Dong Y."/>
            <person name="Chen Y."/>
            <person name="Ding Y."/>
            <person name="Zhao R."/>
            <person name="Feng M."/>
            <person name="Zhu Y."/>
            <person name="Feng Y."/>
            <person name="Jiang X."/>
            <person name="Zhu D."/>
            <person name="Xiang H."/>
            <person name="Feng X."/>
            <person name="Li S."/>
            <person name="Wang J."/>
            <person name="Zhang G."/>
            <person name="Kronforst M.R."/>
            <person name="Wang W."/>
        </authorList>
    </citation>
    <scope>NUCLEOTIDE SEQUENCE [LARGE SCALE GENOMIC DNA]</scope>
    <source>
        <strain evidence="3">Ya'a_city_454_Pm</strain>
        <tissue evidence="3">Whole body</tissue>
    </source>
</reference>
<comment type="caution">
    <text evidence="3">The sequence shown here is derived from an EMBL/GenBank/DDBJ whole genome shotgun (WGS) entry which is preliminary data.</text>
</comment>
<evidence type="ECO:0000313" key="3">
    <source>
        <dbReference type="EMBL" id="KPJ21199.1"/>
    </source>
</evidence>
<evidence type="ECO:0000256" key="1">
    <source>
        <dbReference type="ARBA" id="ARBA00023319"/>
    </source>
</evidence>